<feature type="region of interest" description="Disordered" evidence="1">
    <location>
        <begin position="1"/>
        <end position="28"/>
    </location>
</feature>
<accession>A0AAV4RB08</accession>
<dbReference type="AlphaFoldDB" id="A0AAV4RB08"/>
<name>A0AAV4RB08_CAEEX</name>
<comment type="caution">
    <text evidence="2">The sequence shown here is derived from an EMBL/GenBank/DDBJ whole genome shotgun (WGS) entry which is preliminary data.</text>
</comment>
<keyword evidence="3" id="KW-1185">Reference proteome</keyword>
<dbReference type="EMBL" id="BPLR01007690">
    <property type="protein sequence ID" value="GIY18885.1"/>
    <property type="molecule type" value="Genomic_DNA"/>
</dbReference>
<sequence length="107" mass="12506">MQVDKCTPAGKGIFTIKSNRRGESRENDLRRVAVPEIRRQLRLNSPHMFPSQKTKKRPEISIDAQDWGLVIQFAVYSFQLVWKKELISDAPIISKRRKENKQNLSKE</sequence>
<protein>
    <submittedName>
        <fullName evidence="2">Uncharacterized protein</fullName>
    </submittedName>
</protein>
<organism evidence="2 3">
    <name type="scientific">Caerostris extrusa</name>
    <name type="common">Bark spider</name>
    <name type="synonym">Caerostris bankana</name>
    <dbReference type="NCBI Taxonomy" id="172846"/>
    <lineage>
        <taxon>Eukaryota</taxon>
        <taxon>Metazoa</taxon>
        <taxon>Ecdysozoa</taxon>
        <taxon>Arthropoda</taxon>
        <taxon>Chelicerata</taxon>
        <taxon>Arachnida</taxon>
        <taxon>Araneae</taxon>
        <taxon>Araneomorphae</taxon>
        <taxon>Entelegynae</taxon>
        <taxon>Araneoidea</taxon>
        <taxon>Araneidae</taxon>
        <taxon>Caerostris</taxon>
    </lineage>
</organism>
<gene>
    <name evidence="2" type="ORF">CEXT_144961</name>
</gene>
<evidence type="ECO:0000313" key="2">
    <source>
        <dbReference type="EMBL" id="GIY18885.1"/>
    </source>
</evidence>
<reference evidence="2 3" key="1">
    <citation type="submission" date="2021-06" db="EMBL/GenBank/DDBJ databases">
        <title>Caerostris extrusa draft genome.</title>
        <authorList>
            <person name="Kono N."/>
            <person name="Arakawa K."/>
        </authorList>
    </citation>
    <scope>NUCLEOTIDE SEQUENCE [LARGE SCALE GENOMIC DNA]</scope>
</reference>
<proteinExistence type="predicted"/>
<evidence type="ECO:0000256" key="1">
    <source>
        <dbReference type="SAM" id="MobiDB-lite"/>
    </source>
</evidence>
<dbReference type="Proteomes" id="UP001054945">
    <property type="component" value="Unassembled WGS sequence"/>
</dbReference>
<evidence type="ECO:0000313" key="3">
    <source>
        <dbReference type="Proteomes" id="UP001054945"/>
    </source>
</evidence>